<feature type="domain" description="Cupin type-2" evidence="2">
    <location>
        <begin position="109"/>
        <end position="171"/>
    </location>
</feature>
<dbReference type="InterPro" id="IPR014710">
    <property type="entry name" value="RmlC-like_jellyroll"/>
</dbReference>
<dbReference type="InterPro" id="IPR047142">
    <property type="entry name" value="OryJ/VirC-like"/>
</dbReference>
<gene>
    <name evidence="3" type="ORF">C8A01DRAFT_45330</name>
</gene>
<comment type="caution">
    <text evidence="3">The sequence shown here is derived from an EMBL/GenBank/DDBJ whole genome shotgun (WGS) entry which is preliminary data.</text>
</comment>
<dbReference type="PANTHER" id="PTHR36156">
    <property type="entry name" value="SLR2101 PROTEIN"/>
    <property type="match status" value="1"/>
</dbReference>
<evidence type="ECO:0000256" key="1">
    <source>
        <dbReference type="SAM" id="MobiDB-lite"/>
    </source>
</evidence>
<sequence length="209" mass="22344">MSSNPDSQAPQTPFGAPNRYTTTHDPATHKSVFSRALPEPLTGYGAAGMAVFDSYKTFTHPFNMTGESDIAALQAHPSSQSPSLSPAAAGPPNGKIWFPAAGETLLRYCDWAPGRTIPFHRTETLDLGVCVAGRMELTLDSGEVRVLGVGDTIVQRGTMHAWRNPSETEWARVVFFLLGAEPVQVGGEVMGEVLDWSGAGEGKAKAKEE</sequence>
<feature type="region of interest" description="Disordered" evidence="1">
    <location>
        <begin position="1"/>
        <end position="29"/>
    </location>
</feature>
<organism evidence="3 4">
    <name type="scientific">Parachaetomium inaequale</name>
    <dbReference type="NCBI Taxonomy" id="2588326"/>
    <lineage>
        <taxon>Eukaryota</taxon>
        <taxon>Fungi</taxon>
        <taxon>Dikarya</taxon>
        <taxon>Ascomycota</taxon>
        <taxon>Pezizomycotina</taxon>
        <taxon>Sordariomycetes</taxon>
        <taxon>Sordariomycetidae</taxon>
        <taxon>Sordariales</taxon>
        <taxon>Chaetomiaceae</taxon>
        <taxon>Parachaetomium</taxon>
    </lineage>
</organism>
<dbReference type="SUPFAM" id="SSF51182">
    <property type="entry name" value="RmlC-like cupins"/>
    <property type="match status" value="1"/>
</dbReference>
<dbReference type="InterPro" id="IPR011051">
    <property type="entry name" value="RmlC_Cupin_sf"/>
</dbReference>
<name>A0AAN6PJZ6_9PEZI</name>
<protein>
    <submittedName>
        <fullName evidence="3">Oxalate oxidase GF-3.8</fullName>
    </submittedName>
</protein>
<dbReference type="Gene3D" id="2.60.120.10">
    <property type="entry name" value="Jelly Rolls"/>
    <property type="match status" value="1"/>
</dbReference>
<dbReference type="Pfam" id="PF07883">
    <property type="entry name" value="Cupin_2"/>
    <property type="match status" value="1"/>
</dbReference>
<dbReference type="EMBL" id="MU854356">
    <property type="protein sequence ID" value="KAK4041473.1"/>
    <property type="molecule type" value="Genomic_DNA"/>
</dbReference>
<dbReference type="Proteomes" id="UP001303115">
    <property type="component" value="Unassembled WGS sequence"/>
</dbReference>
<dbReference type="InterPro" id="IPR013096">
    <property type="entry name" value="Cupin_2"/>
</dbReference>
<reference evidence="4" key="1">
    <citation type="journal article" date="2023" name="Mol. Phylogenet. Evol.">
        <title>Genome-scale phylogeny and comparative genomics of the fungal order Sordariales.</title>
        <authorList>
            <person name="Hensen N."/>
            <person name="Bonometti L."/>
            <person name="Westerberg I."/>
            <person name="Brannstrom I.O."/>
            <person name="Guillou S."/>
            <person name="Cros-Aarteil S."/>
            <person name="Calhoun S."/>
            <person name="Haridas S."/>
            <person name="Kuo A."/>
            <person name="Mondo S."/>
            <person name="Pangilinan J."/>
            <person name="Riley R."/>
            <person name="LaButti K."/>
            <person name="Andreopoulos B."/>
            <person name="Lipzen A."/>
            <person name="Chen C."/>
            <person name="Yan M."/>
            <person name="Daum C."/>
            <person name="Ng V."/>
            <person name="Clum A."/>
            <person name="Steindorff A."/>
            <person name="Ohm R.A."/>
            <person name="Martin F."/>
            <person name="Silar P."/>
            <person name="Natvig D.O."/>
            <person name="Lalanne C."/>
            <person name="Gautier V."/>
            <person name="Ament-Velasquez S.L."/>
            <person name="Kruys A."/>
            <person name="Hutchinson M.I."/>
            <person name="Powell A.J."/>
            <person name="Barry K."/>
            <person name="Miller A.N."/>
            <person name="Grigoriev I.V."/>
            <person name="Debuchy R."/>
            <person name="Gladieux P."/>
            <person name="Hiltunen Thoren M."/>
            <person name="Johannesson H."/>
        </authorList>
    </citation>
    <scope>NUCLEOTIDE SEQUENCE [LARGE SCALE GENOMIC DNA]</scope>
    <source>
        <strain evidence="4">CBS 284.82</strain>
    </source>
</reference>
<accession>A0AAN6PJZ6</accession>
<dbReference type="CDD" id="cd02231">
    <property type="entry name" value="cupin_BLL6423-like"/>
    <property type="match status" value="1"/>
</dbReference>
<keyword evidence="4" id="KW-1185">Reference proteome</keyword>
<proteinExistence type="predicted"/>
<evidence type="ECO:0000313" key="4">
    <source>
        <dbReference type="Proteomes" id="UP001303115"/>
    </source>
</evidence>
<dbReference type="AlphaFoldDB" id="A0AAN6PJZ6"/>
<feature type="compositionally biased region" description="Polar residues" evidence="1">
    <location>
        <begin position="1"/>
        <end position="11"/>
    </location>
</feature>
<evidence type="ECO:0000259" key="2">
    <source>
        <dbReference type="Pfam" id="PF07883"/>
    </source>
</evidence>
<dbReference type="PANTHER" id="PTHR36156:SF2">
    <property type="entry name" value="CUPIN TYPE-2 DOMAIN-CONTAINING PROTEIN"/>
    <property type="match status" value="1"/>
</dbReference>
<evidence type="ECO:0000313" key="3">
    <source>
        <dbReference type="EMBL" id="KAK4041473.1"/>
    </source>
</evidence>